<comment type="caution">
    <text evidence="1">The sequence shown here is derived from an EMBL/GenBank/DDBJ whole genome shotgun (WGS) entry which is preliminary data.</text>
</comment>
<accession>A0A369LJL9</accession>
<dbReference type="AlphaFoldDB" id="A0A369LJL9"/>
<evidence type="ECO:0000313" key="1">
    <source>
        <dbReference type="EMBL" id="RDB58436.1"/>
    </source>
</evidence>
<organism evidence="1 2">
    <name type="scientific">Slackia isoflavoniconvertens</name>
    <dbReference type="NCBI Taxonomy" id="572010"/>
    <lineage>
        <taxon>Bacteria</taxon>
        <taxon>Bacillati</taxon>
        <taxon>Actinomycetota</taxon>
        <taxon>Coriobacteriia</taxon>
        <taxon>Eggerthellales</taxon>
        <taxon>Eggerthellaceae</taxon>
        <taxon>Slackia</taxon>
    </lineage>
</organism>
<proteinExistence type="predicted"/>
<dbReference type="EMBL" id="PPTO01000008">
    <property type="protein sequence ID" value="RDB58436.1"/>
    <property type="molecule type" value="Genomic_DNA"/>
</dbReference>
<gene>
    <name evidence="1" type="ORF">C1881_05930</name>
</gene>
<reference evidence="1 2" key="1">
    <citation type="journal article" date="2018" name="Elife">
        <title>Discovery and characterization of a prevalent human gut bacterial enzyme sufficient for the inactivation of a family of plant toxins.</title>
        <authorList>
            <person name="Koppel N."/>
            <person name="Bisanz J.E."/>
            <person name="Pandelia M.E."/>
            <person name="Turnbaugh P.J."/>
            <person name="Balskus E.P."/>
        </authorList>
    </citation>
    <scope>NUCLEOTIDE SEQUENCE [LARGE SCALE GENOMIC DNA]</scope>
    <source>
        <strain evidence="1 2">OB21 GAM31</strain>
    </source>
</reference>
<protein>
    <submittedName>
        <fullName evidence="1">Uncharacterized protein</fullName>
    </submittedName>
</protein>
<name>A0A369LJL9_9ACTN</name>
<sequence>MKSGFSVAINAVPSKRWFAESLCDYTPHWALPSRLKKERTNGPGARFLRIASLSKKRDSKTALLYA</sequence>
<evidence type="ECO:0000313" key="2">
    <source>
        <dbReference type="Proteomes" id="UP000253975"/>
    </source>
</evidence>
<dbReference type="Proteomes" id="UP000253975">
    <property type="component" value="Unassembled WGS sequence"/>
</dbReference>